<keyword evidence="1 7" id="KW-0121">Carboxypeptidase</keyword>
<gene>
    <name evidence="7" type="ORF">EV131_104171</name>
</gene>
<dbReference type="InterPro" id="IPR001563">
    <property type="entry name" value="Peptidase_S10"/>
</dbReference>
<dbReference type="PANTHER" id="PTHR11802">
    <property type="entry name" value="SERINE PROTEASE FAMILY S10 SERINE CARBOXYPEPTIDASE"/>
    <property type="match status" value="1"/>
</dbReference>
<dbReference type="Pfam" id="PF00450">
    <property type="entry name" value="Peptidase_S10"/>
    <property type="match status" value="1"/>
</dbReference>
<feature type="chain" id="PRO_5043869804" evidence="6">
    <location>
        <begin position="40"/>
        <end position="526"/>
    </location>
</feature>
<sequence>MLRYLSLAFPTAGGNILRIRTLFLLAAFMASLAPALSHAQESDPPRANVQSGARGGVLKLLPADSITEHALTIGGRKIAYTATAGTLDLFGQDGAQTGAIFYTAYVARDDGANRPLTFAFNGGPGAASAFLHLGLVGPKVLDFGPDGRDGANAKLVDNPQSWLDFTDLVLIDPIGTGWSRTAKADDASNYYNVNSDAQSIAKAIALYVTHNNRSNSPKYLLGESYGGFRAAKVASALQESQGIIVAGAVMLSPLLEGQLMFNADQFPLGAALELPSLAAAELDRHKAFDEEKQKEAETFALGDYLTTLAGPPPTGAEAAAFYGRIARLTGIPEDIVTRNRGFLGSSFVKHSDEGSGEVMSSYDASFAAPDPYPESDYDRGDDAILDGFTRAYGGAFADYARNELGFKTEMTYSLLDGDISRRWEWGGGRGGGSRFQASATDDIRQLLAANPAFHLLIAHGYSDLVTPYGVSRYVVDHLPPSLAGGRVGLKLYRGGHMFYTRADQRAAFTADAKAFYATHLAAQPAD</sequence>
<keyword evidence="5" id="KW-0325">Glycoprotein</keyword>
<accession>A0AAX2QML6</accession>
<evidence type="ECO:0000256" key="3">
    <source>
        <dbReference type="ARBA" id="ARBA00022729"/>
    </source>
</evidence>
<dbReference type="Proteomes" id="UP000295021">
    <property type="component" value="Unassembled WGS sequence"/>
</dbReference>
<name>A0AAX2QML6_9HYPH</name>
<feature type="signal peptide" evidence="6">
    <location>
        <begin position="1"/>
        <end position="39"/>
    </location>
</feature>
<evidence type="ECO:0000256" key="5">
    <source>
        <dbReference type="ARBA" id="ARBA00023180"/>
    </source>
</evidence>
<dbReference type="EMBL" id="SMBI01000004">
    <property type="protein sequence ID" value="TCU26024.1"/>
    <property type="molecule type" value="Genomic_DNA"/>
</dbReference>
<evidence type="ECO:0000313" key="8">
    <source>
        <dbReference type="Proteomes" id="UP000295021"/>
    </source>
</evidence>
<reference evidence="7 8" key="1">
    <citation type="submission" date="2019-03" db="EMBL/GenBank/DDBJ databases">
        <title>Genomic Encyclopedia of Type Strains, Phase IV (KMG-V): Genome sequencing to study the core and pangenomes of soil and plant-associated prokaryotes.</title>
        <authorList>
            <person name="Whitman W."/>
        </authorList>
    </citation>
    <scope>NUCLEOTIDE SEQUENCE [LARGE SCALE GENOMIC DNA]</scope>
    <source>
        <strain evidence="7 8">FB403</strain>
    </source>
</reference>
<evidence type="ECO:0000256" key="6">
    <source>
        <dbReference type="SAM" id="SignalP"/>
    </source>
</evidence>
<organism evidence="7 8">
    <name type="scientific">Rhizobium laguerreae</name>
    <dbReference type="NCBI Taxonomy" id="1076926"/>
    <lineage>
        <taxon>Bacteria</taxon>
        <taxon>Pseudomonadati</taxon>
        <taxon>Pseudomonadota</taxon>
        <taxon>Alphaproteobacteria</taxon>
        <taxon>Hyphomicrobiales</taxon>
        <taxon>Rhizobiaceae</taxon>
        <taxon>Rhizobium/Agrobacterium group</taxon>
        <taxon>Rhizobium</taxon>
    </lineage>
</organism>
<evidence type="ECO:0000256" key="1">
    <source>
        <dbReference type="ARBA" id="ARBA00022645"/>
    </source>
</evidence>
<evidence type="ECO:0000256" key="4">
    <source>
        <dbReference type="ARBA" id="ARBA00022801"/>
    </source>
</evidence>
<protein>
    <submittedName>
        <fullName evidence="7">Carboxypeptidase C (Cathepsin A)</fullName>
    </submittedName>
</protein>
<dbReference type="InterPro" id="IPR029058">
    <property type="entry name" value="AB_hydrolase_fold"/>
</dbReference>
<dbReference type="GO" id="GO:0006508">
    <property type="term" value="P:proteolysis"/>
    <property type="evidence" value="ECO:0007669"/>
    <property type="project" value="UniProtKB-KW"/>
</dbReference>
<dbReference type="PANTHER" id="PTHR11802:SF3">
    <property type="entry name" value="RETINOID-INDUCIBLE SERINE CARBOXYPEPTIDASE"/>
    <property type="match status" value="1"/>
</dbReference>
<dbReference type="AlphaFoldDB" id="A0AAX2QML6"/>
<keyword evidence="2" id="KW-0645">Protease</keyword>
<comment type="caution">
    <text evidence="7">The sequence shown here is derived from an EMBL/GenBank/DDBJ whole genome shotgun (WGS) entry which is preliminary data.</text>
</comment>
<evidence type="ECO:0000313" key="7">
    <source>
        <dbReference type="EMBL" id="TCU26024.1"/>
    </source>
</evidence>
<keyword evidence="4" id="KW-0378">Hydrolase</keyword>
<dbReference type="Gene3D" id="3.40.50.1820">
    <property type="entry name" value="alpha/beta hydrolase"/>
    <property type="match status" value="1"/>
</dbReference>
<dbReference type="SUPFAM" id="SSF53474">
    <property type="entry name" value="alpha/beta-Hydrolases"/>
    <property type="match status" value="1"/>
</dbReference>
<proteinExistence type="predicted"/>
<keyword evidence="3 6" id="KW-0732">Signal</keyword>
<dbReference type="GO" id="GO:0004185">
    <property type="term" value="F:serine-type carboxypeptidase activity"/>
    <property type="evidence" value="ECO:0007669"/>
    <property type="project" value="InterPro"/>
</dbReference>
<evidence type="ECO:0000256" key="2">
    <source>
        <dbReference type="ARBA" id="ARBA00022670"/>
    </source>
</evidence>